<evidence type="ECO:0000313" key="1">
    <source>
        <dbReference type="EMBL" id="MBB5888342.1"/>
    </source>
</evidence>
<reference evidence="1 2" key="1">
    <citation type="submission" date="2020-08" db="EMBL/GenBank/DDBJ databases">
        <title>Genomic Encyclopedia of Type Strains, Phase IV (KMG-IV): sequencing the most valuable type-strain genomes for metagenomic binning, comparative biology and taxonomic classification.</title>
        <authorList>
            <person name="Goeker M."/>
        </authorList>
    </citation>
    <scope>NUCLEOTIDE SEQUENCE [LARGE SCALE GENOMIC DNA]</scope>
    <source>
        <strain evidence="1 2">DSM 14925</strain>
    </source>
</reference>
<keyword evidence="2" id="KW-1185">Reference proteome</keyword>
<proteinExistence type="predicted"/>
<gene>
    <name evidence="1" type="ORF">HNQ37_001235</name>
</gene>
<comment type="caution">
    <text evidence="1">The sequence shown here is derived from an EMBL/GenBank/DDBJ whole genome shotgun (WGS) entry which is preliminary data.</text>
</comment>
<dbReference type="EMBL" id="JACHHV010000021">
    <property type="protein sequence ID" value="MBB5888342.1"/>
    <property type="molecule type" value="Genomic_DNA"/>
</dbReference>
<name>A0A841C9S9_9LACT</name>
<protein>
    <submittedName>
        <fullName evidence="1">Fic family protein</fullName>
    </submittedName>
</protein>
<dbReference type="AlphaFoldDB" id="A0A841C9S9"/>
<dbReference type="Proteomes" id="UP000562464">
    <property type="component" value="Unassembled WGS sequence"/>
</dbReference>
<accession>A0A841C9S9</accession>
<dbReference type="RefSeq" id="WP_246415613.1">
    <property type="nucleotide sequence ID" value="NZ_JACHHV010000021.1"/>
</dbReference>
<evidence type="ECO:0000313" key="2">
    <source>
        <dbReference type="Proteomes" id="UP000562464"/>
    </source>
</evidence>
<organism evidence="1 2">
    <name type="scientific">Lactovum miscens</name>
    <dbReference type="NCBI Taxonomy" id="190387"/>
    <lineage>
        <taxon>Bacteria</taxon>
        <taxon>Bacillati</taxon>
        <taxon>Bacillota</taxon>
        <taxon>Bacilli</taxon>
        <taxon>Lactobacillales</taxon>
        <taxon>Streptococcaceae</taxon>
        <taxon>Lactovum</taxon>
    </lineage>
</organism>
<sequence>MIEEVKIEKKFANVKEISNFYGFSLATARNNISLMKKTNVYQRWLFRIIWKSLVTSF</sequence>